<feature type="non-terminal residue" evidence="1">
    <location>
        <position position="1"/>
    </location>
</feature>
<name>X1IC90_9ZZZZ</name>
<organism evidence="1">
    <name type="scientific">marine sediment metagenome</name>
    <dbReference type="NCBI Taxonomy" id="412755"/>
    <lineage>
        <taxon>unclassified sequences</taxon>
        <taxon>metagenomes</taxon>
        <taxon>ecological metagenomes</taxon>
    </lineage>
</organism>
<sequence>LSSFLFSISERQTEEVVNENLPVKFFVGLIEEQSAVSGQQIS</sequence>
<gene>
    <name evidence="1" type="ORF">S03H2_50628</name>
</gene>
<comment type="caution">
    <text evidence="1">The sequence shown here is derived from an EMBL/GenBank/DDBJ whole genome shotgun (WGS) entry which is preliminary data.</text>
</comment>
<dbReference type="AlphaFoldDB" id="X1IC90"/>
<accession>X1IC90</accession>
<proteinExistence type="predicted"/>
<dbReference type="EMBL" id="BARU01032074">
    <property type="protein sequence ID" value="GAH66885.1"/>
    <property type="molecule type" value="Genomic_DNA"/>
</dbReference>
<evidence type="ECO:0008006" key="2">
    <source>
        <dbReference type="Google" id="ProtNLM"/>
    </source>
</evidence>
<protein>
    <recommendedName>
        <fullName evidence="2">Transposase InsH N-terminal domain-containing protein</fullName>
    </recommendedName>
</protein>
<reference evidence="1" key="1">
    <citation type="journal article" date="2014" name="Front. Microbiol.">
        <title>High frequency of phylogenetically diverse reductive dehalogenase-homologous genes in deep subseafloor sedimentary metagenomes.</title>
        <authorList>
            <person name="Kawai M."/>
            <person name="Futagami T."/>
            <person name="Toyoda A."/>
            <person name="Takaki Y."/>
            <person name="Nishi S."/>
            <person name="Hori S."/>
            <person name="Arai W."/>
            <person name="Tsubouchi T."/>
            <person name="Morono Y."/>
            <person name="Uchiyama I."/>
            <person name="Ito T."/>
            <person name="Fujiyama A."/>
            <person name="Inagaki F."/>
            <person name="Takami H."/>
        </authorList>
    </citation>
    <scope>NUCLEOTIDE SEQUENCE</scope>
    <source>
        <strain evidence="1">Expedition CK06-06</strain>
    </source>
</reference>
<evidence type="ECO:0000313" key="1">
    <source>
        <dbReference type="EMBL" id="GAH66885.1"/>
    </source>
</evidence>